<comment type="caution">
    <text evidence="17">The sequence shown here is derived from an EMBL/GenBank/DDBJ whole genome shotgun (WGS) entry which is preliminary data.</text>
</comment>
<dbReference type="Gene3D" id="3.40.50.620">
    <property type="entry name" value="HUPs"/>
    <property type="match status" value="2"/>
</dbReference>
<keyword evidence="7" id="KW-0479">Metal-binding</keyword>
<evidence type="ECO:0000256" key="13">
    <source>
        <dbReference type="ARBA" id="ARBA00031499"/>
    </source>
</evidence>
<dbReference type="SUPFAM" id="SSF52374">
    <property type="entry name" value="Nucleotidylyl transferase"/>
    <property type="match status" value="1"/>
</dbReference>
<dbReference type="InterPro" id="IPR024909">
    <property type="entry name" value="Cys-tRNA/MSH_ligase"/>
</dbReference>
<evidence type="ECO:0000256" key="14">
    <source>
        <dbReference type="SAM" id="MobiDB-lite"/>
    </source>
</evidence>
<name>A0ABR3JP56_9AGAR</name>
<dbReference type="Pfam" id="PF01406">
    <property type="entry name" value="tRNA-synt_1e"/>
    <property type="match status" value="1"/>
</dbReference>
<evidence type="ECO:0000256" key="4">
    <source>
        <dbReference type="ARBA" id="ARBA00012832"/>
    </source>
</evidence>
<keyword evidence="10" id="KW-0067">ATP-binding</keyword>
<dbReference type="NCBIfam" id="TIGR00435">
    <property type="entry name" value="cysS"/>
    <property type="match status" value="1"/>
</dbReference>
<comment type="cofactor">
    <cofactor evidence="1">
        <name>Zn(2+)</name>
        <dbReference type="ChEBI" id="CHEBI:29105"/>
    </cofactor>
</comment>
<evidence type="ECO:0000256" key="3">
    <source>
        <dbReference type="ARBA" id="ARBA00005594"/>
    </source>
</evidence>
<proteinExistence type="inferred from homology"/>
<evidence type="ECO:0000256" key="11">
    <source>
        <dbReference type="ARBA" id="ARBA00022917"/>
    </source>
</evidence>
<dbReference type="Proteomes" id="UP001556367">
    <property type="component" value="Unassembled WGS sequence"/>
</dbReference>
<dbReference type="HAMAP" id="MF_00041">
    <property type="entry name" value="Cys_tRNA_synth"/>
    <property type="match status" value="1"/>
</dbReference>
<keyword evidence="12" id="KW-0030">Aminoacyl-tRNA synthetase</keyword>
<evidence type="ECO:0000313" key="17">
    <source>
        <dbReference type="EMBL" id="KAL0956831.1"/>
    </source>
</evidence>
<comment type="similarity">
    <text evidence="3">Belongs to the class-I aminoacyl-tRNA synthetase family.</text>
</comment>
<keyword evidence="11" id="KW-0648">Protein biosynthesis</keyword>
<keyword evidence="9" id="KW-0862">Zinc</keyword>
<organism evidence="17 18">
    <name type="scientific">Hohenbuehelia grisea</name>
    <dbReference type="NCBI Taxonomy" id="104357"/>
    <lineage>
        <taxon>Eukaryota</taxon>
        <taxon>Fungi</taxon>
        <taxon>Dikarya</taxon>
        <taxon>Basidiomycota</taxon>
        <taxon>Agaricomycotina</taxon>
        <taxon>Agaricomycetes</taxon>
        <taxon>Agaricomycetidae</taxon>
        <taxon>Agaricales</taxon>
        <taxon>Pleurotineae</taxon>
        <taxon>Pleurotaceae</taxon>
        <taxon>Hohenbuehelia</taxon>
    </lineage>
</organism>
<evidence type="ECO:0000259" key="15">
    <source>
        <dbReference type="Pfam" id="PF01406"/>
    </source>
</evidence>
<evidence type="ECO:0000256" key="9">
    <source>
        <dbReference type="ARBA" id="ARBA00022833"/>
    </source>
</evidence>
<dbReference type="EC" id="6.1.1.16" evidence="4"/>
<feature type="domain" description="Cysteinyl-tRNA synthetase class Ia DALR" evidence="16">
    <location>
        <begin position="522"/>
        <end position="578"/>
    </location>
</feature>
<dbReference type="InterPro" id="IPR032678">
    <property type="entry name" value="tRNA-synt_1_cat_dom"/>
</dbReference>
<dbReference type="InterPro" id="IPR015803">
    <property type="entry name" value="Cys-tRNA-ligase"/>
</dbReference>
<accession>A0ABR3JP56</accession>
<evidence type="ECO:0000256" key="6">
    <source>
        <dbReference type="ARBA" id="ARBA00022598"/>
    </source>
</evidence>
<keyword evidence="18" id="KW-1185">Reference proteome</keyword>
<dbReference type="PANTHER" id="PTHR10890:SF3">
    <property type="entry name" value="CYSTEINE--TRNA LIGASE, CYTOPLASMIC"/>
    <property type="match status" value="1"/>
</dbReference>
<evidence type="ECO:0000256" key="8">
    <source>
        <dbReference type="ARBA" id="ARBA00022741"/>
    </source>
</evidence>
<dbReference type="InterPro" id="IPR014729">
    <property type="entry name" value="Rossmann-like_a/b/a_fold"/>
</dbReference>
<dbReference type="SUPFAM" id="SSF47323">
    <property type="entry name" value="Anticodon-binding domain of a subclass of class I aminoacyl-tRNA synthetases"/>
    <property type="match status" value="1"/>
</dbReference>
<feature type="region of interest" description="Disordered" evidence="14">
    <location>
        <begin position="725"/>
        <end position="748"/>
    </location>
</feature>
<evidence type="ECO:0000313" key="18">
    <source>
        <dbReference type="Proteomes" id="UP001556367"/>
    </source>
</evidence>
<evidence type="ECO:0000256" key="5">
    <source>
        <dbReference type="ARBA" id="ARBA00022490"/>
    </source>
</evidence>
<gene>
    <name evidence="17" type="ORF">HGRIS_002942</name>
</gene>
<evidence type="ECO:0000256" key="7">
    <source>
        <dbReference type="ARBA" id="ARBA00022723"/>
    </source>
</evidence>
<sequence>MSVQQPPWQVPTKQKDEPVLKVYNSLTRTKTEFVPRNGRHVTWYNCGPTVYDASHMGHARNYVTQDILRRIMSDYFGYDVHFVMNVTDIDDKIILRARQNHLFDKFRSETPQLSQELLTTVQNAWIAYVQSKVNKGLLNHDKLVEGQEETSWPLLATKVQNLPWKQECSKRDEKFDMHFVAANRAFSAINSAKRTLAAGTGNQSSFDLIDDSKDILSLLLDAQHGSMVTDHSIFRSLAAYWEDQFFDDMDRLRVLRPNTLTRVTEYVPEIVRFVEQIISNGYGYVVDGSVYFNTRGFDGTEGHNYAKLEPWSTGNRELLEEGEGALTSQTGRRSASDFALWKASKPGEPSWDSPWGQGRPGWHIECSVMASAILGDNMDIHSGGIDLAFPHHDNEMAQSEAYHNCGAWVNYFLHTGHLHIEGLKMSKSLKNFITIDEILQKYSARQLRLAFLTQLWNAKVDFSESLMTGEVRNIELTFNNFFTNVKALMNQAKGEASRSDGYHHYEAQERELTDSFHGAQTAFREALADSFNTPVAIDVLRDIVSKANVYINSRGKGLNLDLVEYITRWVGQMLRMFGLSEGPAPEIGWGQDVQGGDAVNRDEVLMPYLRVLSSFRDNVRKLAIGKGDTALKDILALSDKLRDVDLLPLGVALDDQEDGKALVKLVSPEDLIKAREDKRAQADAKAAKKAAAVEAERLKRVQKLEKGRVAPEFMFKPPHTVEGTYGSWDERGVPLTDGQGEPLSKNQAKKVVKEWTDRGKLHAEYLAWTKEQPQGK</sequence>
<keyword evidence="6" id="KW-0436">Ligase</keyword>
<dbReference type="PANTHER" id="PTHR10890">
    <property type="entry name" value="CYSTEINYL-TRNA SYNTHETASE"/>
    <property type="match status" value="1"/>
</dbReference>
<keyword evidence="8" id="KW-0547">Nucleotide-binding</keyword>
<dbReference type="InterPro" id="IPR009080">
    <property type="entry name" value="tRNAsynth_Ia_anticodon-bd"/>
</dbReference>
<evidence type="ECO:0000259" key="16">
    <source>
        <dbReference type="Pfam" id="PF09190"/>
    </source>
</evidence>
<comment type="subcellular location">
    <subcellularLocation>
        <location evidence="2">Cytoplasm</location>
    </subcellularLocation>
</comment>
<dbReference type="InterPro" id="IPR015273">
    <property type="entry name" value="Cys-tRNA-synt_Ia_DALR"/>
</dbReference>
<evidence type="ECO:0000256" key="12">
    <source>
        <dbReference type="ARBA" id="ARBA00023146"/>
    </source>
</evidence>
<feature type="domain" description="tRNA synthetases class I catalytic" evidence="15">
    <location>
        <begin position="34"/>
        <end position="468"/>
    </location>
</feature>
<dbReference type="PRINTS" id="PR00983">
    <property type="entry name" value="TRNASYNTHCYS"/>
</dbReference>
<evidence type="ECO:0000256" key="10">
    <source>
        <dbReference type="ARBA" id="ARBA00022840"/>
    </source>
</evidence>
<dbReference type="CDD" id="cd00672">
    <property type="entry name" value="CysRS_core"/>
    <property type="match status" value="1"/>
</dbReference>
<evidence type="ECO:0000256" key="2">
    <source>
        <dbReference type="ARBA" id="ARBA00004496"/>
    </source>
</evidence>
<dbReference type="Pfam" id="PF09190">
    <property type="entry name" value="DALR_2"/>
    <property type="match status" value="1"/>
</dbReference>
<evidence type="ECO:0000256" key="1">
    <source>
        <dbReference type="ARBA" id="ARBA00001947"/>
    </source>
</evidence>
<reference evidence="18" key="1">
    <citation type="submission" date="2024-06" db="EMBL/GenBank/DDBJ databases">
        <title>Multi-omics analyses provide insights into the biosynthesis of the anticancer antibiotic pleurotin in Hohenbuehelia grisea.</title>
        <authorList>
            <person name="Weaver J.A."/>
            <person name="Alberti F."/>
        </authorList>
    </citation>
    <scope>NUCLEOTIDE SEQUENCE [LARGE SCALE GENOMIC DNA]</scope>
    <source>
        <strain evidence="18">T-177</strain>
    </source>
</reference>
<protein>
    <recommendedName>
        <fullName evidence="4">cysteine--tRNA ligase</fullName>
        <ecNumber evidence="4">6.1.1.16</ecNumber>
    </recommendedName>
    <alternativeName>
        <fullName evidence="13">Cysteinyl-tRNA synthetase</fullName>
    </alternativeName>
</protein>
<dbReference type="Gene3D" id="1.20.120.1910">
    <property type="entry name" value="Cysteine-tRNA ligase, C-terminal anti-codon recognition domain"/>
    <property type="match status" value="1"/>
</dbReference>
<dbReference type="EMBL" id="JASNQZ010000006">
    <property type="protein sequence ID" value="KAL0956831.1"/>
    <property type="molecule type" value="Genomic_DNA"/>
</dbReference>
<keyword evidence="5" id="KW-0963">Cytoplasm</keyword>